<name>B3V5V4_9ARCH</name>
<protein>
    <submittedName>
        <fullName evidence="1">Uncharacterized protein</fullName>
    </submittedName>
</protein>
<proteinExistence type="predicted"/>
<accession>B3V5V4</accession>
<organism evidence="1">
    <name type="scientific">uncultured marine crenarchaeote AD1000-202-A2</name>
    <dbReference type="NCBI Taxonomy" id="526636"/>
    <lineage>
        <taxon>Archaea</taxon>
        <taxon>Nitrososphaerota</taxon>
        <taxon>Nitrososphaeria</taxon>
        <taxon>Nitrosopumilales</taxon>
        <taxon>environmental samples</taxon>
    </lineage>
</organism>
<dbReference type="EMBL" id="EU686624">
    <property type="protein sequence ID" value="ACF09678.1"/>
    <property type="molecule type" value="Genomic_DNA"/>
</dbReference>
<reference evidence="1" key="1">
    <citation type="journal article" date="2008" name="ISME J.">
        <title>Hindsight in the relative abundance, metabolic potential and genome dynamics of uncultivated marine archaea from comparative metagenomic analyses of bathypelagic plankton of different oceanic regions.</title>
        <authorList>
            <person name="Martin-Cuadrado A.B."/>
            <person name="Rodriguez-Valera F."/>
            <person name="Moreira D."/>
            <person name="Alba J.C."/>
            <person name="Ivars-Martinez E."/>
            <person name="Henn M.R."/>
            <person name="Talla E."/>
            <person name="Lopez-Garcia P."/>
        </authorList>
    </citation>
    <scope>NUCLEOTIDE SEQUENCE</scope>
</reference>
<dbReference type="AlphaFoldDB" id="B3V5V4"/>
<sequence>MLLDLEKFRDDVFKITDQLSERLTEEQIKKLSFVRGRLVELYQQNLVKINHSVLEIICASELIRHGYLVNVEERLSDILVCDIFATKGGGSIIIEIETGFTPPAHALNTVDYYAARIMSKIARYSKYCSKFCLATPVVGVLPIPSIFLIPPLARNLNDVKKNQVICNRFYKNPAIEFDSILNAHLHSIYLINTDKVFAKQLDPQNYVDLTKKLLDKSEVNY</sequence>
<evidence type="ECO:0000313" key="1">
    <source>
        <dbReference type="EMBL" id="ACF09678.1"/>
    </source>
</evidence>